<dbReference type="InterPro" id="IPR037752">
    <property type="entry name" value="C2C_KIAA1228"/>
</dbReference>
<dbReference type="InterPro" id="IPR037733">
    <property type="entry name" value="Ext_Synaptotagmin_C2A"/>
</dbReference>
<keyword evidence="3 5" id="KW-1133">Transmembrane helix</keyword>
<feature type="region of interest" description="Disordered" evidence="4">
    <location>
        <begin position="656"/>
        <end position="720"/>
    </location>
</feature>
<evidence type="ECO:0000256" key="5">
    <source>
        <dbReference type="SAM" id="Phobius"/>
    </source>
</evidence>
<keyword evidence="1 5" id="KW-0812">Transmembrane</keyword>
<evidence type="ECO:0000256" key="1">
    <source>
        <dbReference type="ARBA" id="ARBA00022692"/>
    </source>
</evidence>
<evidence type="ECO:0000313" key="7">
    <source>
        <dbReference type="EMBL" id="KAK6490230.1"/>
    </source>
</evidence>
<dbReference type="SMART" id="SM00239">
    <property type="entry name" value="C2"/>
    <property type="match status" value="3"/>
</dbReference>
<dbReference type="CDD" id="cd04050">
    <property type="entry name" value="C2B_Synaptotagmin-like"/>
    <property type="match status" value="1"/>
</dbReference>
<evidence type="ECO:0000256" key="2">
    <source>
        <dbReference type="ARBA" id="ARBA00022824"/>
    </source>
</evidence>
<dbReference type="SUPFAM" id="SSF49562">
    <property type="entry name" value="C2 domain (Calcium/lipid-binding domain, CaLB)"/>
    <property type="match status" value="3"/>
</dbReference>
<comment type="caution">
    <text evidence="7">The sequence shown here is derived from an EMBL/GenBank/DDBJ whole genome shotgun (WGS) entry which is preliminary data.</text>
</comment>
<keyword evidence="5" id="KW-0472">Membrane</keyword>
<accession>A0ABR0ZZI2</accession>
<dbReference type="PANTHER" id="PTHR45761:SF2">
    <property type="entry name" value="EXTENDED SYNAPTOTAGMIN-2"/>
    <property type="match status" value="1"/>
</dbReference>
<dbReference type="InterPro" id="IPR051634">
    <property type="entry name" value="Extended_Synaptotagmin"/>
</dbReference>
<dbReference type="InterPro" id="IPR035892">
    <property type="entry name" value="C2_domain_sf"/>
</dbReference>
<dbReference type="PANTHER" id="PTHR45761">
    <property type="entry name" value="EXTENDED SYNAPTOTAGMIN-LIKE PROTEIN 2, ISOFORM C"/>
    <property type="match status" value="1"/>
</dbReference>
<dbReference type="Gene3D" id="2.60.40.150">
    <property type="entry name" value="C2 domain"/>
    <property type="match status" value="3"/>
</dbReference>
<feature type="domain" description="C2" evidence="6">
    <location>
        <begin position="781"/>
        <end position="903"/>
    </location>
</feature>
<feature type="compositionally biased region" description="Polar residues" evidence="4">
    <location>
        <begin position="679"/>
        <end position="699"/>
    </location>
</feature>
<dbReference type="Gene3D" id="3.30.420.10">
    <property type="entry name" value="Ribonuclease H-like superfamily/Ribonuclease H"/>
    <property type="match status" value="1"/>
</dbReference>
<keyword evidence="8" id="KW-1185">Reference proteome</keyword>
<evidence type="ECO:0000256" key="4">
    <source>
        <dbReference type="SAM" id="MobiDB-lite"/>
    </source>
</evidence>
<dbReference type="EMBL" id="JAHFZB010000004">
    <property type="protein sequence ID" value="KAK6490230.1"/>
    <property type="molecule type" value="Genomic_DNA"/>
</dbReference>
<reference evidence="7 8" key="1">
    <citation type="submission" date="2021-05" db="EMBL/GenBank/DDBJ databases">
        <authorList>
            <person name="Zahm M."/>
            <person name="Klopp C."/>
            <person name="Cabau C."/>
            <person name="Kuhl H."/>
            <person name="Suciu R."/>
            <person name="Ciorpac M."/>
            <person name="Holostenco D."/>
            <person name="Gessner J."/>
            <person name="Wuertz S."/>
            <person name="Hohne C."/>
            <person name="Stock M."/>
            <person name="Gislard M."/>
            <person name="Lluch J."/>
            <person name="Milhes M."/>
            <person name="Lampietro C."/>
            <person name="Lopez Roques C."/>
            <person name="Donnadieu C."/>
            <person name="Du K."/>
            <person name="Schartl M."/>
            <person name="Guiguen Y."/>
        </authorList>
    </citation>
    <scope>NUCLEOTIDE SEQUENCE [LARGE SCALE GENOMIC DNA]</scope>
    <source>
        <strain evidence="7">Hh-F2</strain>
        <tissue evidence="7">Blood</tissue>
    </source>
</reference>
<dbReference type="InterPro" id="IPR000008">
    <property type="entry name" value="C2_dom"/>
</dbReference>
<dbReference type="InterPro" id="IPR036397">
    <property type="entry name" value="RNaseH_sf"/>
</dbReference>
<dbReference type="PROSITE" id="PS50004">
    <property type="entry name" value="C2"/>
    <property type="match status" value="3"/>
</dbReference>
<proteinExistence type="predicted"/>
<feature type="compositionally biased region" description="Polar residues" evidence="4">
    <location>
        <begin position="1"/>
        <end position="11"/>
    </location>
</feature>
<dbReference type="Proteomes" id="UP001369086">
    <property type="component" value="Unassembled WGS sequence"/>
</dbReference>
<dbReference type="InterPro" id="IPR039010">
    <property type="entry name" value="Synaptotagmin_SMP"/>
</dbReference>
<feature type="domain" description="C2" evidence="6">
    <location>
        <begin position="314"/>
        <end position="434"/>
    </location>
</feature>
<name>A0ABR0ZZI2_HUSHU</name>
<dbReference type="InterPro" id="IPR037749">
    <property type="entry name" value="Ext_Synaptotagmin_C2B"/>
</dbReference>
<evidence type="ECO:0000256" key="3">
    <source>
        <dbReference type="ARBA" id="ARBA00022989"/>
    </source>
</evidence>
<evidence type="ECO:0000259" key="6">
    <source>
        <dbReference type="PROSITE" id="PS50004"/>
    </source>
</evidence>
<feature type="transmembrane region" description="Helical" evidence="5">
    <location>
        <begin position="69"/>
        <end position="99"/>
    </location>
</feature>
<feature type="region of interest" description="Disordered" evidence="4">
    <location>
        <begin position="1"/>
        <end position="43"/>
    </location>
</feature>
<dbReference type="Pfam" id="PF00168">
    <property type="entry name" value="C2"/>
    <property type="match status" value="3"/>
</dbReference>
<keyword evidence="2" id="KW-0256">Endoplasmic reticulum</keyword>
<dbReference type="Pfam" id="PF17047">
    <property type="entry name" value="SMP_LBD"/>
    <property type="match status" value="1"/>
</dbReference>
<organism evidence="7 8">
    <name type="scientific">Huso huso</name>
    <name type="common">Beluga</name>
    <name type="synonym">Acipenser huso</name>
    <dbReference type="NCBI Taxonomy" id="61971"/>
    <lineage>
        <taxon>Eukaryota</taxon>
        <taxon>Metazoa</taxon>
        <taxon>Chordata</taxon>
        <taxon>Craniata</taxon>
        <taxon>Vertebrata</taxon>
        <taxon>Euteleostomi</taxon>
        <taxon>Actinopterygii</taxon>
        <taxon>Chondrostei</taxon>
        <taxon>Acipenseriformes</taxon>
        <taxon>Acipenseridae</taxon>
        <taxon>Huso</taxon>
    </lineage>
</organism>
<gene>
    <name evidence="7" type="ORF">HHUSO_G4714</name>
</gene>
<feature type="compositionally biased region" description="Polar residues" evidence="4">
    <location>
        <begin position="711"/>
        <end position="720"/>
    </location>
</feature>
<dbReference type="CDD" id="cd08391">
    <property type="entry name" value="C2A_C2C_Synaptotagmin_like"/>
    <property type="match status" value="1"/>
</dbReference>
<feature type="domain" description="C2" evidence="6">
    <location>
        <begin position="459"/>
        <end position="632"/>
    </location>
</feature>
<sequence>MSSHATSTGTESYRRESSLSGNNQNSTTNRPAGSSSKKNSTADVKDLLEEEPKSGGLDITGVLLQFVKIFVVIFPVYVLGYFGLSFSWVLIGLVVFFWWRRNRGNKNSRLYRALAFLDHEENSVRQSIHSTDLPPWVLWSDETKIELFGLSAKRYVWRKANTAHHPENTIPTVKHGGGSIMLWGCFSSAGTGKLVRIEGKMDGAKYREILEENLLHFVGNTEIDVEIKKYFCRAGVKSIQLNGTMRVILEPLIGDMPIIGAVSLFFLRKPLLDINWTGITNILDIPGLNGLSDTVISDIICNYLVLPNRITVPLVGDVELAQLRFPMPKGVLRIHFLEAQDLIGKDTFLKGMIKGKSDPYAVIQVGRHLFQTKTIKENLNPKWKEVFEALVYENPGQQLEVELFDEDPDKDDFLGSLMIDLAEVHKEQSVDEWFVLDEVATGKLHLKLEWLTLLPTPEKLDQVLASIKADKGQANDGLSSSLLIIYLDSARSLPSVFEGNFGCGYLSERRASGLVFCENTASLYRALFRDPSEMKKHLQKLKSGKKVSSDPNPFVQLSVGHTTYESKVRYKTNDPVWEEAFTFLIHNPKRQELDIEIKDEKHACSLGTVNLPLINLMEAEEMTLTQRFPIKSSGPNSTLKLKLALRILSLESQQKSGQPSLVQVKKSPNFTKDGKKAQPTVSGKTDSNLPATASTSSVDINRKPESYENPGASSSSSQRLVDLNKSSSNLNIASYPGSPTHLSAKEATPSIASDISHPYATQELRQRLRHMQNGTAPPHMPLGQVQLTVRHSSQRNRLIVVVHACRNLIAFSEAGSDPYIRMYLLPDKRRSGRRKTAVVKKTLNPVYDETFDFNVSLIEVHRRTLDVAVKNSGGFLSKDKGLLGKALIDLTSEDINKGWTQWYDLTEDGTQQSVQA</sequence>
<protein>
    <submittedName>
        <fullName evidence="7">Extended synaptotagmin-2-like isoform X1</fullName>
    </submittedName>
</protein>
<evidence type="ECO:0000313" key="8">
    <source>
        <dbReference type="Proteomes" id="UP001369086"/>
    </source>
</evidence>
<feature type="compositionally biased region" description="Polar residues" evidence="4">
    <location>
        <begin position="18"/>
        <end position="42"/>
    </location>
</feature>
<dbReference type="CDD" id="cd04030">
    <property type="entry name" value="C2C_KIAA1228"/>
    <property type="match status" value="1"/>
</dbReference>
<feature type="compositionally biased region" description="Polar residues" evidence="4">
    <location>
        <begin position="656"/>
        <end position="670"/>
    </location>
</feature>